<name>A0A517ZF32_9PLAN</name>
<feature type="compositionally biased region" description="Low complexity" evidence="1">
    <location>
        <begin position="178"/>
        <end position="200"/>
    </location>
</feature>
<evidence type="ECO:0000256" key="1">
    <source>
        <dbReference type="SAM" id="MobiDB-lite"/>
    </source>
</evidence>
<gene>
    <name evidence="2" type="ORF">Mal4_53970</name>
</gene>
<sequence>MVMNTQSLTVRILGDSSHLQNELSRVLDQVQQLQKRMADLTPAAGNMANGLSRVATAVRPLQQVQQMLAGVTQQVRALSRTPVTLNVAPALQALQRLRAAIEAVASLVRSLGGGGGGPAPMSPPRPPLGRPYAAGGLVTGPPGRDRVPARLSAGEFVLRAEAVRDLGLDSLHRLNAGTAPSSERTAPSAAPSPTESSATTNHFGGITVNVRETADVSRLVQELRWQGIDLRHRRG</sequence>
<proteinExistence type="predicted"/>
<accession>A0A517ZF32</accession>
<feature type="region of interest" description="Disordered" evidence="1">
    <location>
        <begin position="174"/>
        <end position="204"/>
    </location>
</feature>
<dbReference type="AlphaFoldDB" id="A0A517ZF32"/>
<evidence type="ECO:0000313" key="3">
    <source>
        <dbReference type="Proteomes" id="UP000320496"/>
    </source>
</evidence>
<organism evidence="2 3">
    <name type="scientific">Maioricimonas rarisocia</name>
    <dbReference type="NCBI Taxonomy" id="2528026"/>
    <lineage>
        <taxon>Bacteria</taxon>
        <taxon>Pseudomonadati</taxon>
        <taxon>Planctomycetota</taxon>
        <taxon>Planctomycetia</taxon>
        <taxon>Planctomycetales</taxon>
        <taxon>Planctomycetaceae</taxon>
        <taxon>Maioricimonas</taxon>
    </lineage>
</organism>
<feature type="compositionally biased region" description="Pro residues" evidence="1">
    <location>
        <begin position="120"/>
        <end position="129"/>
    </location>
</feature>
<dbReference type="EMBL" id="CP036275">
    <property type="protein sequence ID" value="QDU41032.1"/>
    <property type="molecule type" value="Genomic_DNA"/>
</dbReference>
<reference evidence="2 3" key="1">
    <citation type="submission" date="2019-02" db="EMBL/GenBank/DDBJ databases">
        <title>Deep-cultivation of Planctomycetes and their phenomic and genomic characterization uncovers novel biology.</title>
        <authorList>
            <person name="Wiegand S."/>
            <person name="Jogler M."/>
            <person name="Boedeker C."/>
            <person name="Pinto D."/>
            <person name="Vollmers J."/>
            <person name="Rivas-Marin E."/>
            <person name="Kohn T."/>
            <person name="Peeters S.H."/>
            <person name="Heuer A."/>
            <person name="Rast P."/>
            <person name="Oberbeckmann S."/>
            <person name="Bunk B."/>
            <person name="Jeske O."/>
            <person name="Meyerdierks A."/>
            <person name="Storesund J.E."/>
            <person name="Kallscheuer N."/>
            <person name="Luecker S."/>
            <person name="Lage O.M."/>
            <person name="Pohl T."/>
            <person name="Merkel B.J."/>
            <person name="Hornburger P."/>
            <person name="Mueller R.-W."/>
            <person name="Bruemmer F."/>
            <person name="Labrenz M."/>
            <person name="Spormann A.M."/>
            <person name="Op den Camp H."/>
            <person name="Overmann J."/>
            <person name="Amann R."/>
            <person name="Jetten M.S.M."/>
            <person name="Mascher T."/>
            <person name="Medema M.H."/>
            <person name="Devos D.P."/>
            <person name="Kaster A.-K."/>
            <person name="Ovreas L."/>
            <person name="Rohde M."/>
            <person name="Galperin M.Y."/>
            <person name="Jogler C."/>
        </authorList>
    </citation>
    <scope>NUCLEOTIDE SEQUENCE [LARGE SCALE GENOMIC DNA]</scope>
    <source>
        <strain evidence="2 3">Mal4</strain>
    </source>
</reference>
<dbReference type="KEGG" id="mri:Mal4_53970"/>
<feature type="region of interest" description="Disordered" evidence="1">
    <location>
        <begin position="111"/>
        <end position="130"/>
    </location>
</feature>
<evidence type="ECO:0000313" key="2">
    <source>
        <dbReference type="EMBL" id="QDU41032.1"/>
    </source>
</evidence>
<dbReference type="Proteomes" id="UP000320496">
    <property type="component" value="Chromosome"/>
</dbReference>
<protein>
    <submittedName>
        <fullName evidence="2">Uncharacterized protein</fullName>
    </submittedName>
</protein>
<keyword evidence="3" id="KW-1185">Reference proteome</keyword>